<accession>A0ABM1DQ87</accession>
<dbReference type="PANTHER" id="PTHR33604:SF3">
    <property type="entry name" value="OSJNBA0004B13.7 PROTEIN"/>
    <property type="match status" value="1"/>
</dbReference>
<protein>
    <submittedName>
        <fullName evidence="2">Uncharacterized protein LOC106805137</fullName>
    </submittedName>
</protein>
<dbReference type="RefSeq" id="XP_014662108.1">
    <property type="nucleotide sequence ID" value="XM_014806622.1"/>
</dbReference>
<dbReference type="Proteomes" id="UP000695022">
    <property type="component" value="Unplaced"/>
</dbReference>
<dbReference type="Gene3D" id="3.90.550.10">
    <property type="entry name" value="Spore Coat Polysaccharide Biosynthesis Protein SpsA, Chain A"/>
    <property type="match status" value="1"/>
</dbReference>
<evidence type="ECO:0000313" key="1">
    <source>
        <dbReference type="Proteomes" id="UP000695022"/>
    </source>
</evidence>
<organism evidence="1 2">
    <name type="scientific">Priapulus caudatus</name>
    <name type="common">Priapulid worm</name>
    <dbReference type="NCBI Taxonomy" id="37621"/>
    <lineage>
        <taxon>Eukaryota</taxon>
        <taxon>Metazoa</taxon>
        <taxon>Ecdysozoa</taxon>
        <taxon>Scalidophora</taxon>
        <taxon>Priapulida</taxon>
        <taxon>Priapulimorpha</taxon>
        <taxon>Priapulimorphida</taxon>
        <taxon>Priapulidae</taxon>
        <taxon>Priapulus</taxon>
    </lineage>
</organism>
<dbReference type="InterPro" id="IPR029044">
    <property type="entry name" value="Nucleotide-diphossugar_trans"/>
</dbReference>
<reference evidence="2" key="1">
    <citation type="submission" date="2025-08" db="UniProtKB">
        <authorList>
            <consortium name="RefSeq"/>
        </authorList>
    </citation>
    <scope>IDENTIFICATION</scope>
</reference>
<dbReference type="PANTHER" id="PTHR33604">
    <property type="entry name" value="OSJNBA0004B13.7 PROTEIN"/>
    <property type="match status" value="1"/>
</dbReference>
<dbReference type="SUPFAM" id="SSF53448">
    <property type="entry name" value="Nucleotide-diphospho-sugar transferases"/>
    <property type="match status" value="1"/>
</dbReference>
<dbReference type="GeneID" id="106805137"/>
<keyword evidence="1" id="KW-1185">Reference proteome</keyword>
<evidence type="ECO:0000313" key="2">
    <source>
        <dbReference type="RefSeq" id="XP_014662108.1"/>
    </source>
</evidence>
<name>A0ABM1DQ87_PRICU</name>
<proteinExistence type="predicted"/>
<sequence length="342" mass="39540">MRIDWLTRKRTCVQVTAGALFVLLLLLVGLVQLQLAPGNWKEDFYLEVAVLAYDRPASLRRLLASLEEAAYDNERITLHICIDRPKAEDKLAGHREAVQVAERFQFTHGEKVLTVRPRNVGVTAQWLDCWNPDVSPGNYGLILEDDMRLSPYYYRWLKAACITYGGYSDGGNIVLSRPRAALPITQVWRDPLCTVCENLTAFLYRIPRLWAYAPMPNHWRQFRDWVLPLLSINLTTDSEFIPYVPDQNVVMNRWLTNGILHGHVDIEFYMYYYQATRKTFSLYAYLPQNKSFACNHRELGVNVKPATFVGKCDSEPLTMWDDEYIRFPANPVRLDLDGNPVD</sequence>
<gene>
    <name evidence="2" type="primary">LOC106805137</name>
</gene>